<accession>A0A1E5UU71</accession>
<dbReference type="AlphaFoldDB" id="A0A1E5UU71"/>
<dbReference type="SUPFAM" id="SSF81383">
    <property type="entry name" value="F-box domain"/>
    <property type="match status" value="1"/>
</dbReference>
<evidence type="ECO:0000313" key="3">
    <source>
        <dbReference type="EMBL" id="OEL16413.1"/>
    </source>
</evidence>
<dbReference type="PROSITE" id="PS50181">
    <property type="entry name" value="FBOX"/>
    <property type="match status" value="1"/>
</dbReference>
<dbReference type="Pfam" id="PF00646">
    <property type="entry name" value="F-box"/>
    <property type="match status" value="1"/>
</dbReference>
<dbReference type="SUPFAM" id="SSF52047">
    <property type="entry name" value="RNI-like"/>
    <property type="match status" value="1"/>
</dbReference>
<evidence type="ECO:0000256" key="1">
    <source>
        <dbReference type="SAM" id="Phobius"/>
    </source>
</evidence>
<protein>
    <recommendedName>
        <fullName evidence="2">F-box domain-containing protein</fullName>
    </recommendedName>
</protein>
<dbReference type="InterPro" id="IPR053197">
    <property type="entry name" value="F-box_SCFL_complex_component"/>
</dbReference>
<dbReference type="OrthoDB" id="683255at2759"/>
<keyword evidence="1" id="KW-0472">Membrane</keyword>
<evidence type="ECO:0000313" key="4">
    <source>
        <dbReference type="Proteomes" id="UP000095767"/>
    </source>
</evidence>
<keyword evidence="1" id="KW-1133">Transmembrane helix</keyword>
<dbReference type="CDD" id="cd22160">
    <property type="entry name" value="F-box_AtFBL13-like"/>
    <property type="match status" value="1"/>
</dbReference>
<evidence type="ECO:0000259" key="2">
    <source>
        <dbReference type="PROSITE" id="PS50181"/>
    </source>
</evidence>
<dbReference type="STRING" id="888268.A0A1E5UU71"/>
<gene>
    <name evidence="3" type="ORF">BAE44_0022567</name>
</gene>
<comment type="caution">
    <text evidence="3">The sequence shown here is derived from an EMBL/GenBank/DDBJ whole genome shotgun (WGS) entry which is preliminary data.</text>
</comment>
<name>A0A1E5UU71_9POAL</name>
<keyword evidence="1" id="KW-0812">Transmembrane</keyword>
<dbReference type="InterPro" id="IPR053781">
    <property type="entry name" value="F-box_AtFBL13-like"/>
</dbReference>
<dbReference type="PANTHER" id="PTHR34223:SF22">
    <property type="entry name" value="OS11G0208300 PROTEIN"/>
    <property type="match status" value="1"/>
</dbReference>
<proteinExistence type="predicted"/>
<dbReference type="Proteomes" id="UP000095767">
    <property type="component" value="Unassembled WGS sequence"/>
</dbReference>
<dbReference type="Gene3D" id="1.20.1280.50">
    <property type="match status" value="1"/>
</dbReference>
<organism evidence="3 4">
    <name type="scientific">Dichanthelium oligosanthes</name>
    <dbReference type="NCBI Taxonomy" id="888268"/>
    <lineage>
        <taxon>Eukaryota</taxon>
        <taxon>Viridiplantae</taxon>
        <taxon>Streptophyta</taxon>
        <taxon>Embryophyta</taxon>
        <taxon>Tracheophyta</taxon>
        <taxon>Spermatophyta</taxon>
        <taxon>Magnoliopsida</taxon>
        <taxon>Liliopsida</taxon>
        <taxon>Poales</taxon>
        <taxon>Poaceae</taxon>
        <taxon>PACMAD clade</taxon>
        <taxon>Panicoideae</taxon>
        <taxon>Panicodae</taxon>
        <taxon>Paniceae</taxon>
        <taxon>Dichantheliinae</taxon>
        <taxon>Dichanthelium</taxon>
    </lineage>
</organism>
<keyword evidence="4" id="KW-1185">Reference proteome</keyword>
<dbReference type="InterPro" id="IPR001810">
    <property type="entry name" value="F-box_dom"/>
</dbReference>
<dbReference type="PANTHER" id="PTHR34223">
    <property type="entry name" value="OS11G0201299 PROTEIN"/>
    <property type="match status" value="1"/>
</dbReference>
<dbReference type="InterPro" id="IPR036047">
    <property type="entry name" value="F-box-like_dom_sf"/>
</dbReference>
<feature type="transmembrane region" description="Helical" evidence="1">
    <location>
        <begin position="84"/>
        <end position="109"/>
    </location>
</feature>
<reference evidence="3 4" key="1">
    <citation type="submission" date="2016-09" db="EMBL/GenBank/DDBJ databases">
        <title>The draft genome of Dichanthelium oligosanthes: A C3 panicoid grass species.</title>
        <authorList>
            <person name="Studer A.J."/>
            <person name="Schnable J.C."/>
            <person name="Brutnell T.P."/>
        </authorList>
    </citation>
    <scope>NUCLEOTIDE SEQUENCE [LARGE SCALE GENOMIC DNA]</scope>
    <source>
        <strain evidence="4">cv. Kellogg 1175</strain>
        <tissue evidence="3">Leaf</tissue>
    </source>
</reference>
<dbReference type="EMBL" id="LWDX02063113">
    <property type="protein sequence ID" value="OEL16413.1"/>
    <property type="molecule type" value="Genomic_DNA"/>
</dbReference>
<sequence length="575" mass="65083">MPVLRVTGAGHVQRHRIFVDNLLLLRDRTSLEACLLKFDRYIGSDVPYVKLWIRHALLCHVRVLSLSVYIGGDGMVNELRLDNLPVGIVMMLPAGTVIALMMTAQAVFLSKFILKRDLRWCPTFSKLKTLLLSEWCVVGDHRALICIIQHSPVVEMLTLQLSEDMEPKNMVPSKAIYNFVDQPLPPENLQRVKVKCHKVDQTVHNILKSLITYGVPLEKINIQQENKSSECFTFFCTGFSSMPRMSKKTSMGCGVDRLGALPDELLHHVMSFLPAHEMVSTSLLARRWRDLWKTAPALCVTGVKGCTKPPWFICFVDNLLLLRHPGARLDSFVIDLDDQDFDFMPFLPAYERSVNLWFRHALLSKVGFFHCAHPMASTWCPALVELKMERDSEISGDMSAPYLKHLRIVHCDLPMFYRMRVSLPSLVSLVLSDCCAMGTVAITMGHMIPVIVLVVIILARTGTFVVNRDLKLFCPTFRKLKTLLLSEFCPGVAVDLNILTFFLNHSPLLEKLTFQLSKVPLNLEVQGKETWDVDGSTNVLNHNNGGKPAIVMFLYILLLERSMLLPLEQPNDLTC</sequence>
<feature type="domain" description="F-box" evidence="2">
    <location>
        <begin position="255"/>
        <end position="291"/>
    </location>
</feature>